<reference evidence="1" key="2">
    <citation type="journal article" date="2015" name="Fish Shellfish Immunol.">
        <title>Early steps in the European eel (Anguilla anguilla)-Vibrio vulnificus interaction in the gills: Role of the RtxA13 toxin.</title>
        <authorList>
            <person name="Callol A."/>
            <person name="Pajuelo D."/>
            <person name="Ebbesson L."/>
            <person name="Teles M."/>
            <person name="MacKenzie S."/>
            <person name="Amaro C."/>
        </authorList>
    </citation>
    <scope>NUCLEOTIDE SEQUENCE</scope>
</reference>
<dbReference type="AlphaFoldDB" id="A0A0E9XQB2"/>
<reference evidence="1" key="1">
    <citation type="submission" date="2014-11" db="EMBL/GenBank/DDBJ databases">
        <authorList>
            <person name="Amaro Gonzalez C."/>
        </authorList>
    </citation>
    <scope>NUCLEOTIDE SEQUENCE</scope>
</reference>
<evidence type="ECO:0000313" key="1">
    <source>
        <dbReference type="EMBL" id="JAI04928.1"/>
    </source>
</evidence>
<sequence>MASFSEPGGTLMIPCKCKCLICVIYPWSGCSTFYNCGFI</sequence>
<protein>
    <submittedName>
        <fullName evidence="1">Uncharacterized protein</fullName>
    </submittedName>
</protein>
<proteinExistence type="predicted"/>
<name>A0A0E9XQB2_ANGAN</name>
<organism evidence="1">
    <name type="scientific">Anguilla anguilla</name>
    <name type="common">European freshwater eel</name>
    <name type="synonym">Muraena anguilla</name>
    <dbReference type="NCBI Taxonomy" id="7936"/>
    <lineage>
        <taxon>Eukaryota</taxon>
        <taxon>Metazoa</taxon>
        <taxon>Chordata</taxon>
        <taxon>Craniata</taxon>
        <taxon>Vertebrata</taxon>
        <taxon>Euteleostomi</taxon>
        <taxon>Actinopterygii</taxon>
        <taxon>Neopterygii</taxon>
        <taxon>Teleostei</taxon>
        <taxon>Anguilliformes</taxon>
        <taxon>Anguillidae</taxon>
        <taxon>Anguilla</taxon>
    </lineage>
</organism>
<dbReference type="EMBL" id="GBXM01003650">
    <property type="protein sequence ID" value="JAI04928.1"/>
    <property type="molecule type" value="Transcribed_RNA"/>
</dbReference>
<accession>A0A0E9XQB2</accession>